<dbReference type="GO" id="GO:0005634">
    <property type="term" value="C:nucleus"/>
    <property type="evidence" value="ECO:0007669"/>
    <property type="project" value="TreeGrafter"/>
</dbReference>
<feature type="compositionally biased region" description="Polar residues" evidence="4">
    <location>
        <begin position="771"/>
        <end position="783"/>
    </location>
</feature>
<feature type="region of interest" description="Disordered" evidence="4">
    <location>
        <begin position="890"/>
        <end position="979"/>
    </location>
</feature>
<dbReference type="Gene3D" id="3.30.2010.10">
    <property type="entry name" value="Metalloproteases ('zincins'), catalytic domain"/>
    <property type="match status" value="1"/>
</dbReference>
<feature type="region of interest" description="Disordered" evidence="4">
    <location>
        <begin position="1"/>
        <end position="56"/>
    </location>
</feature>
<dbReference type="AlphaFoldDB" id="A0A9P6VYX9"/>
<dbReference type="GO" id="GO:0006281">
    <property type="term" value="P:DNA repair"/>
    <property type="evidence" value="ECO:0007669"/>
    <property type="project" value="TreeGrafter"/>
</dbReference>
<proteinExistence type="predicted"/>
<feature type="compositionally biased region" description="Low complexity" evidence="4">
    <location>
        <begin position="790"/>
        <end position="804"/>
    </location>
</feature>
<organism evidence="6 7">
    <name type="scientific">Rhodotorula mucilaginosa</name>
    <name type="common">Yeast</name>
    <name type="synonym">Rhodotorula rubra</name>
    <dbReference type="NCBI Taxonomy" id="5537"/>
    <lineage>
        <taxon>Eukaryota</taxon>
        <taxon>Fungi</taxon>
        <taxon>Dikarya</taxon>
        <taxon>Basidiomycota</taxon>
        <taxon>Pucciniomycotina</taxon>
        <taxon>Microbotryomycetes</taxon>
        <taxon>Sporidiobolales</taxon>
        <taxon>Sporidiobolaceae</taxon>
        <taxon>Rhodotorula</taxon>
    </lineage>
</organism>
<feature type="compositionally biased region" description="Acidic residues" evidence="4">
    <location>
        <begin position="387"/>
        <end position="405"/>
    </location>
</feature>
<dbReference type="InterPro" id="IPR001876">
    <property type="entry name" value="Znf_RanBP2"/>
</dbReference>
<feature type="compositionally biased region" description="Basic and acidic residues" evidence="4">
    <location>
        <begin position="427"/>
        <end position="440"/>
    </location>
</feature>
<accession>A0A9P6VYX9</accession>
<evidence type="ECO:0000259" key="5">
    <source>
        <dbReference type="PROSITE" id="PS51397"/>
    </source>
</evidence>
<dbReference type="OrthoDB" id="447842at2759"/>
<dbReference type="PANTHER" id="PTHR46622">
    <property type="entry name" value="DNA-DEPENDENT METALLOPROTEASE WSS1"/>
    <property type="match status" value="1"/>
</dbReference>
<comment type="caution">
    <text evidence="6">The sequence shown here is derived from an EMBL/GenBank/DDBJ whole genome shotgun (WGS) entry which is preliminary data.</text>
</comment>
<feature type="compositionally biased region" description="Acidic residues" evidence="4">
    <location>
        <begin position="640"/>
        <end position="651"/>
    </location>
</feature>
<keyword evidence="3" id="KW-0862">Zinc</keyword>
<feature type="compositionally biased region" description="Low complexity" evidence="4">
    <location>
        <begin position="852"/>
        <end position="861"/>
    </location>
</feature>
<dbReference type="PROSITE" id="PS51397">
    <property type="entry name" value="WLM"/>
    <property type="match status" value="1"/>
</dbReference>
<name>A0A9P6VYX9_RHOMI</name>
<feature type="compositionally biased region" description="Basic residues" evidence="4">
    <location>
        <begin position="945"/>
        <end position="956"/>
    </location>
</feature>
<dbReference type="PANTHER" id="PTHR46622:SF1">
    <property type="entry name" value="DNA-DEPENDENT METALLOPROTEASE WSS1"/>
    <property type="match status" value="1"/>
</dbReference>
<feature type="compositionally biased region" description="Basic residues" evidence="4">
    <location>
        <begin position="244"/>
        <end position="254"/>
    </location>
</feature>
<feature type="compositionally biased region" description="Basic residues" evidence="4">
    <location>
        <begin position="1015"/>
        <end position="1024"/>
    </location>
</feature>
<evidence type="ECO:0000256" key="4">
    <source>
        <dbReference type="SAM" id="MobiDB-lite"/>
    </source>
</evidence>
<reference evidence="6 7" key="1">
    <citation type="submission" date="2020-11" db="EMBL/GenBank/DDBJ databases">
        <title>Kefir isolates.</title>
        <authorList>
            <person name="Marcisauskas S."/>
            <person name="Kim Y."/>
            <person name="Blasche S."/>
        </authorList>
    </citation>
    <scope>NUCLEOTIDE SEQUENCE [LARGE SCALE GENOMIC DNA]</scope>
    <source>
        <strain evidence="6 7">KR</strain>
    </source>
</reference>
<dbReference type="GO" id="GO:0008237">
    <property type="term" value="F:metallopeptidase activity"/>
    <property type="evidence" value="ECO:0007669"/>
    <property type="project" value="TreeGrafter"/>
</dbReference>
<feature type="region of interest" description="Disordered" evidence="4">
    <location>
        <begin position="335"/>
        <end position="872"/>
    </location>
</feature>
<feature type="compositionally biased region" description="Basic and acidic residues" evidence="4">
    <location>
        <begin position="652"/>
        <end position="663"/>
    </location>
</feature>
<dbReference type="SUPFAM" id="SSF90209">
    <property type="entry name" value="Ran binding protein zinc finger-like"/>
    <property type="match status" value="1"/>
</dbReference>
<feature type="compositionally biased region" description="Low complexity" evidence="4">
    <location>
        <begin position="928"/>
        <end position="939"/>
    </location>
</feature>
<keyword evidence="7" id="KW-1185">Reference proteome</keyword>
<feature type="compositionally biased region" description="Low complexity" evidence="4">
    <location>
        <begin position="969"/>
        <end position="979"/>
    </location>
</feature>
<dbReference type="InterPro" id="IPR053000">
    <property type="entry name" value="WSS1-like_metalloprotease"/>
</dbReference>
<evidence type="ECO:0000313" key="7">
    <source>
        <dbReference type="Proteomes" id="UP000777482"/>
    </source>
</evidence>
<feature type="region of interest" description="Disordered" evidence="4">
    <location>
        <begin position="240"/>
        <end position="272"/>
    </location>
</feature>
<keyword evidence="1" id="KW-0479">Metal-binding</keyword>
<dbReference type="InterPro" id="IPR013536">
    <property type="entry name" value="WLM_dom"/>
</dbReference>
<feature type="compositionally biased region" description="Low complexity" evidence="4">
    <location>
        <begin position="456"/>
        <end position="472"/>
    </location>
</feature>
<dbReference type="InterPro" id="IPR036443">
    <property type="entry name" value="Znf_RanBP2_sf"/>
</dbReference>
<feature type="region of interest" description="Disordered" evidence="4">
    <location>
        <begin position="1014"/>
        <end position="1103"/>
    </location>
</feature>
<evidence type="ECO:0000256" key="2">
    <source>
        <dbReference type="ARBA" id="ARBA00022771"/>
    </source>
</evidence>
<dbReference type="Pfam" id="PF08325">
    <property type="entry name" value="WLM"/>
    <property type="match status" value="1"/>
</dbReference>
<evidence type="ECO:0000313" key="6">
    <source>
        <dbReference type="EMBL" id="KAG0657650.1"/>
    </source>
</evidence>
<feature type="compositionally biased region" description="Basic and acidic residues" evidence="4">
    <location>
        <begin position="358"/>
        <end position="371"/>
    </location>
</feature>
<sequence length="1163" mass="124998">MSCKGSQSAPPPRRRDVNFASPSLLDPLSAASSVDIPRRPAVRPRRRHAPPAWTSARTGHVYARVERCQSGTSGSTIRNRIPPHPLLQNDNITFIRVLEDRPDSDQALKILEALAAQFKPIMKEWGFGVNSLVEYEWNTTFAGRNWNAGEVVEIVLRRRDGSFAPYQFLLYVMCHELAHIREMNHSWAFQKVNSQLRASLARLRAQNYYGDGFWSSGRSLQYPNAEVPAAETELATLTCGGANKKSRGRRRRRQTGFGGEPQRERGSAVKLGTTGRQTAIARKAGGRVSKKNAFVGQGQVLSEDPAQSTFKRRAQAQQAIEARAAAAEARIAAEKRARAAEGRNGARASGPSPKNKKPKVEIKGEVVDVGKRAAGPSPTKKPKIEIELSDSDAESDTEDDDDEDAHDVGGGWETDEEDKPAVQLDEEEKRWLESDMRHWEQTFADDGEDVKPVVESSGSAAASASQAKAQAKPTPISSTAMATPPPVASGSGSSKRSRKASPPTPLAGPSRPTIEFDNLTPEERAWLEADAATPDATGSAAPPIASGSDVSSKRSRKANSSPRPPHLEIDDLTPEERAWLEADMAVTDTGVEDGCGGSGGGRGKVAYMPMPAWMGGEPPLLSSSSSSHHRQRKNSSDVDMIVDDFSDDEDEADKKGRSARLDRSVAGPSRPPAVRSFPRPKAKGSSSQPVASRAPGKEKQQQGRGWGSDWYPNDTLATSAPPLPKKAKASTTGSASGKEKQQSHGWTSAWDPDDGLETILGPSLPKKKAKASTTRSDSTQMSPPSFAPIASTSKSSSEKATSTTGGPPLPTKSTKQIPKKLSIPGPPVFKPFSNARRVLSQQSTESKKLVTPAAPKPSLSKAPPPELDQDNRKFALPAMTTHSTCAFMPALGTVLPPSPQSGTPKPKKQRFAPPSDSGLQDFDLEVFAPPASRRPAKPSNTKARPLYKPKPQRKTRTHSDKPYERGSDADISSSASSVCSIPPALRSGVLKLSEDELSKVLESLDLQCKYNERLAKKHKRRQKTLSRSGPALAPASASTAGPPVKKRKTLPLTAGGAITTGSTTPSANKPKPTPSSSSVKAGKCDPQSQPVRARKSSIGDSRSMDDILEEAASKQRIFIDQMEREGKLWRCGVCDFHNAAVMPTCEFCSIGSALAATEWSKPA</sequence>
<feature type="compositionally biased region" description="Basic and acidic residues" evidence="4">
    <location>
        <begin position="565"/>
        <end position="580"/>
    </location>
</feature>
<keyword evidence="2" id="KW-0863">Zinc-finger</keyword>
<feature type="compositionally biased region" description="Basic and acidic residues" evidence="4">
    <location>
        <begin position="957"/>
        <end position="968"/>
    </location>
</feature>
<dbReference type="PROSITE" id="PS01358">
    <property type="entry name" value="ZF_RANBP2_1"/>
    <property type="match status" value="1"/>
</dbReference>
<feature type="compositionally biased region" description="Basic residues" evidence="4">
    <location>
        <begin position="40"/>
        <end position="49"/>
    </location>
</feature>
<evidence type="ECO:0000256" key="3">
    <source>
        <dbReference type="ARBA" id="ARBA00022833"/>
    </source>
</evidence>
<dbReference type="Proteomes" id="UP000777482">
    <property type="component" value="Unassembled WGS sequence"/>
</dbReference>
<dbReference type="CDD" id="cd07344">
    <property type="entry name" value="M48_yhfN_like"/>
    <property type="match status" value="1"/>
</dbReference>
<dbReference type="EMBL" id="PUHQ01000078">
    <property type="protein sequence ID" value="KAG0657650.1"/>
    <property type="molecule type" value="Genomic_DNA"/>
</dbReference>
<gene>
    <name evidence="6" type="ORF">C6P46_006304</name>
</gene>
<evidence type="ECO:0000256" key="1">
    <source>
        <dbReference type="ARBA" id="ARBA00022723"/>
    </source>
</evidence>
<feature type="domain" description="WLM" evidence="5">
    <location>
        <begin position="83"/>
        <end position="332"/>
    </location>
</feature>
<feature type="compositionally biased region" description="Low complexity" evidence="4">
    <location>
        <begin position="20"/>
        <end position="33"/>
    </location>
</feature>
<protein>
    <recommendedName>
        <fullName evidence="5">WLM domain-containing protein</fullName>
    </recommendedName>
</protein>
<feature type="compositionally biased region" description="Low complexity" evidence="4">
    <location>
        <begin position="1053"/>
        <end position="1080"/>
    </location>
</feature>
<dbReference type="GO" id="GO:0008270">
    <property type="term" value="F:zinc ion binding"/>
    <property type="evidence" value="ECO:0007669"/>
    <property type="project" value="UniProtKB-KW"/>
</dbReference>
<feature type="compositionally biased region" description="Gly residues" evidence="4">
    <location>
        <begin position="593"/>
        <end position="603"/>
    </location>
</feature>